<keyword evidence="2" id="KW-1133">Transmembrane helix</keyword>
<reference evidence="3 4" key="1">
    <citation type="submission" date="2024-04" db="EMBL/GenBank/DDBJ databases">
        <title>Phyllosticta paracitricarpa is synonymous to the EU quarantine fungus P. citricarpa based on phylogenomic analyses.</title>
        <authorList>
            <consortium name="Lawrence Berkeley National Laboratory"/>
            <person name="Van Ingen-Buijs V.A."/>
            <person name="Van Westerhoven A.C."/>
            <person name="Haridas S."/>
            <person name="Skiadas P."/>
            <person name="Martin F."/>
            <person name="Groenewald J.Z."/>
            <person name="Crous P.W."/>
            <person name="Seidl M.F."/>
        </authorList>
    </citation>
    <scope>NUCLEOTIDE SEQUENCE [LARGE SCALE GENOMIC DNA]</scope>
    <source>
        <strain evidence="3 4">CBS 123374</strain>
    </source>
</reference>
<comment type="caution">
    <text evidence="3">The sequence shown here is derived from an EMBL/GenBank/DDBJ whole genome shotgun (WGS) entry which is preliminary data.</text>
</comment>
<feature type="compositionally biased region" description="Basic and acidic residues" evidence="1">
    <location>
        <begin position="1"/>
        <end position="19"/>
    </location>
</feature>
<evidence type="ECO:0000256" key="1">
    <source>
        <dbReference type="SAM" id="MobiDB-lite"/>
    </source>
</evidence>
<gene>
    <name evidence="3" type="ORF">HDK90DRAFT_73124</name>
</gene>
<proteinExistence type="predicted"/>
<name>A0ABR1YDN9_9PEZI</name>
<keyword evidence="2" id="KW-0472">Membrane</keyword>
<dbReference type="EMBL" id="JBBWRZ010000011">
    <property type="protein sequence ID" value="KAK8226023.1"/>
    <property type="molecule type" value="Genomic_DNA"/>
</dbReference>
<evidence type="ECO:0000313" key="4">
    <source>
        <dbReference type="Proteomes" id="UP001492380"/>
    </source>
</evidence>
<evidence type="ECO:0000313" key="3">
    <source>
        <dbReference type="EMBL" id="KAK8226023.1"/>
    </source>
</evidence>
<organism evidence="3 4">
    <name type="scientific">Phyllosticta capitalensis</name>
    <dbReference type="NCBI Taxonomy" id="121624"/>
    <lineage>
        <taxon>Eukaryota</taxon>
        <taxon>Fungi</taxon>
        <taxon>Dikarya</taxon>
        <taxon>Ascomycota</taxon>
        <taxon>Pezizomycotina</taxon>
        <taxon>Dothideomycetes</taxon>
        <taxon>Dothideomycetes incertae sedis</taxon>
        <taxon>Botryosphaeriales</taxon>
        <taxon>Phyllostictaceae</taxon>
        <taxon>Phyllosticta</taxon>
    </lineage>
</organism>
<protein>
    <submittedName>
        <fullName evidence="3">Uncharacterized protein</fullName>
    </submittedName>
</protein>
<dbReference type="Proteomes" id="UP001492380">
    <property type="component" value="Unassembled WGS sequence"/>
</dbReference>
<feature type="transmembrane region" description="Helical" evidence="2">
    <location>
        <begin position="138"/>
        <end position="157"/>
    </location>
</feature>
<keyword evidence="2" id="KW-0812">Transmembrane</keyword>
<keyword evidence="4" id="KW-1185">Reference proteome</keyword>
<sequence>MTNDDFRRENHDGTFDGRRTTINGRPSTDDHQQTTYQTTTINRPPSIDHHQKTITLTIESRLTTAALKPRWSQFLEPAAEQVAAFFVCERRAFRDSVAHQKSIGGITTKTPFFFRASESIPGDIRSQSCSASQAKDEILVFLFFFGLGGGLLGSLSLEIRLFEMVFFGWCWGLSW</sequence>
<feature type="region of interest" description="Disordered" evidence="1">
    <location>
        <begin position="1"/>
        <end position="47"/>
    </location>
</feature>
<evidence type="ECO:0000256" key="2">
    <source>
        <dbReference type="SAM" id="Phobius"/>
    </source>
</evidence>
<accession>A0ABR1YDN9</accession>